<feature type="domain" description="CFAP74 second Ig-like" evidence="2">
    <location>
        <begin position="641"/>
        <end position="847"/>
    </location>
</feature>
<feature type="region of interest" description="Disordered" evidence="1">
    <location>
        <begin position="204"/>
        <end position="229"/>
    </location>
</feature>
<evidence type="ECO:0000259" key="3">
    <source>
        <dbReference type="Pfam" id="PF24778"/>
    </source>
</evidence>
<feature type="region of interest" description="Disordered" evidence="1">
    <location>
        <begin position="313"/>
        <end position="339"/>
    </location>
</feature>
<dbReference type="InterPro" id="IPR056307">
    <property type="entry name" value="Ig-CFAP74_3rd"/>
</dbReference>
<feature type="region of interest" description="Disordered" evidence="1">
    <location>
        <begin position="699"/>
        <end position="773"/>
    </location>
</feature>
<feature type="compositionally biased region" description="Basic and acidic residues" evidence="1">
    <location>
        <begin position="714"/>
        <end position="739"/>
    </location>
</feature>
<dbReference type="Pfam" id="PF24778">
    <property type="entry name" value="Ig-CFAP74_3rd"/>
    <property type="match status" value="1"/>
</dbReference>
<feature type="compositionally biased region" description="Low complexity" evidence="1">
    <location>
        <begin position="740"/>
        <end position="750"/>
    </location>
</feature>
<name>A0A1S3JI75_LINAN</name>
<feature type="compositionally biased region" description="Basic residues" evidence="1">
    <location>
        <begin position="393"/>
        <end position="407"/>
    </location>
</feature>
<feature type="region of interest" description="Disordered" evidence="1">
    <location>
        <begin position="35"/>
        <end position="67"/>
    </location>
</feature>
<feature type="compositionally biased region" description="Basic and acidic residues" evidence="1">
    <location>
        <begin position="1079"/>
        <end position="1094"/>
    </location>
</feature>
<evidence type="ECO:0000313" key="5">
    <source>
        <dbReference type="RefSeq" id="XP_013410068.1"/>
    </source>
</evidence>
<feature type="region of interest" description="Disordered" evidence="1">
    <location>
        <begin position="1530"/>
        <end position="1562"/>
    </location>
</feature>
<keyword evidence="4" id="KW-1185">Reference proteome</keyword>
<feature type="compositionally biased region" description="Basic and acidic residues" evidence="1">
    <location>
        <begin position="408"/>
        <end position="431"/>
    </location>
</feature>
<feature type="compositionally biased region" description="Acidic residues" evidence="1">
    <location>
        <begin position="38"/>
        <end position="52"/>
    </location>
</feature>
<keyword evidence="5" id="KW-0969">Cilium</keyword>
<feature type="compositionally biased region" description="Basic and acidic residues" evidence="1">
    <location>
        <begin position="751"/>
        <end position="764"/>
    </location>
</feature>
<dbReference type="Gene3D" id="2.60.40.10">
    <property type="entry name" value="Immunoglobulins"/>
    <property type="match status" value="4"/>
</dbReference>
<dbReference type="InParanoid" id="A0A1S3JI75"/>
<proteinExistence type="predicted"/>
<keyword evidence="5" id="KW-0282">Flagellum</keyword>
<organism evidence="4 5">
    <name type="scientific">Lingula anatina</name>
    <name type="common">Brachiopod</name>
    <name type="synonym">Lingula unguis</name>
    <dbReference type="NCBI Taxonomy" id="7574"/>
    <lineage>
        <taxon>Eukaryota</taxon>
        <taxon>Metazoa</taxon>
        <taxon>Spiralia</taxon>
        <taxon>Lophotrochozoa</taxon>
        <taxon>Brachiopoda</taxon>
        <taxon>Linguliformea</taxon>
        <taxon>Lingulata</taxon>
        <taxon>Lingulida</taxon>
        <taxon>Linguloidea</taxon>
        <taxon>Lingulidae</taxon>
        <taxon>Lingula</taxon>
    </lineage>
</organism>
<feature type="region of interest" description="Disordered" evidence="1">
    <location>
        <begin position="1"/>
        <end position="23"/>
    </location>
</feature>
<dbReference type="Proteomes" id="UP000085678">
    <property type="component" value="Unplaced"/>
</dbReference>
<feature type="region of interest" description="Disordered" evidence="1">
    <location>
        <begin position="1079"/>
        <end position="1142"/>
    </location>
</feature>
<evidence type="ECO:0000256" key="1">
    <source>
        <dbReference type="SAM" id="MobiDB-lite"/>
    </source>
</evidence>
<feature type="compositionally biased region" description="Basic and acidic residues" evidence="1">
    <location>
        <begin position="313"/>
        <end position="329"/>
    </location>
</feature>
<dbReference type="Pfam" id="PF24770">
    <property type="entry name" value="Ig-CFAP74_2"/>
    <property type="match status" value="1"/>
</dbReference>
<dbReference type="RefSeq" id="XP_013410068.1">
    <property type="nucleotide sequence ID" value="XM_013554614.1"/>
</dbReference>
<dbReference type="InterPro" id="IPR013783">
    <property type="entry name" value="Ig-like_fold"/>
</dbReference>
<dbReference type="KEGG" id="lak:106173476"/>
<dbReference type="InterPro" id="IPR056306">
    <property type="entry name" value="Ig-CFAP74_2nd"/>
</dbReference>
<feature type="compositionally biased region" description="Basic residues" evidence="1">
    <location>
        <begin position="1095"/>
        <end position="1111"/>
    </location>
</feature>
<dbReference type="OrthoDB" id="545169at2759"/>
<dbReference type="Pfam" id="PF24771">
    <property type="entry name" value="Ig_CFAP74_1st"/>
    <property type="match status" value="1"/>
</dbReference>
<feature type="domain" description="CFAP74 third Ig-like" evidence="3">
    <location>
        <begin position="849"/>
        <end position="955"/>
    </location>
</feature>
<accession>A0A1S3JI75</accession>
<keyword evidence="5" id="KW-0966">Cell projection</keyword>
<reference evidence="5" key="1">
    <citation type="submission" date="2025-08" db="UniProtKB">
        <authorList>
            <consortium name="RefSeq"/>
        </authorList>
    </citation>
    <scope>IDENTIFICATION</scope>
    <source>
        <tissue evidence="5">Gonads</tissue>
    </source>
</reference>
<gene>
    <name evidence="5" type="primary">LOC106173476</name>
</gene>
<evidence type="ECO:0000313" key="4">
    <source>
        <dbReference type="Proteomes" id="UP000085678"/>
    </source>
</evidence>
<protein>
    <submittedName>
        <fullName evidence="5">Cilia- and flagella-associated protein 74</fullName>
    </submittedName>
</protein>
<dbReference type="GeneID" id="106173476"/>
<evidence type="ECO:0000259" key="2">
    <source>
        <dbReference type="Pfam" id="PF24770"/>
    </source>
</evidence>
<dbReference type="PANTHER" id="PTHR22538">
    <property type="entry name" value="CILIA- AND FLAGELLA-ASSOCIATED PROTEIN 74"/>
    <property type="match status" value="1"/>
</dbReference>
<feature type="compositionally biased region" description="Pro residues" evidence="1">
    <location>
        <begin position="1125"/>
        <end position="1135"/>
    </location>
</feature>
<sequence length="1590" mass="178499">MMDLDFDDMATPIPMDEDFEQPSQTDLFESVIGRGYGESEDGAFSDSEEEEEVYARSGGDFPKTTEQRINRQEQLRMLHLRRYLDQLSEKVLEKDYIVQKTRQELQKCRERLEQLERERDQVFAQISACDAEGNVSAVNRLQAQHERVLQELEDEETLEEKIKETLDSAEYELAKAQVEQGKFLLADEELRKKEEQLKEEKLQMAQTRKKKEDHFAAQTEKRRRAREKEHIEAIRERERRQRQAMLDAKKSREKAKVYLKETMARIRSQDLAEEQKNREEMEKRMSTALSLKTDIMKNRENLKALQARDRTVERAAKEAEERERQRILEEGGNPEEALLREKRQAEFDKLKEQHESRQRQHQVEIAQRILLEEQRMKKRMIQQPQLWNDPKREKAKRVAPHKRRKLRIFQESESSSHEYSGDVEDENRPPLDPRVQMDSSDEEKGVHSSPYGTISRAELPDSDSETEANVDLAKPEFEGMWDKHKPYRVPKDAAEPIIKHPGASKMEQDIMVKVLDRHRENIVSKQVAAGREFKGCPFYSKPDVIHFKDFDVGKSYKKKVTLTNVSYTVNYCKLLGITEHLKDFIDVLFDPPGQMSAGLTCEMLVTFKPMINEDLEGEVNFLAQTGPFSIPIKCTTKKCDLSVDTRVIDFGTTVIGETLKRTFTLTNNGALGTRFEFVKISGMKQRNISTAETSIGRLTTADTARVPSPLGEAQEDKKGKGKKAAKEAATQDKEKDKAPARPAEAEAPQETEAHKEKVTLKEPGLESEITSTVGFPLSTEAEELDSFDGMKVGQLIGGEIGPFTSLKLEIFWNPTYPGAVDSDFLVTFTDELSAEISVKALGNAIDVPVWVQRQSVDLKICMYDRLYQDTIIANNRATTALRLNFDVPKELKNHLELLPKTGYIQAQSQFQAQLKFLPRSTLFEDAGKYFDKETGVLEAPMTIRVADQVQSFKIACTGIGVHPPLDLSNQIIHFRATALTDVSTATIHVINSHTSMNEYTHPVPRIGKGAIAPVGPTSFEFVVPEGAPLTVSPAVGTVEPGKSCCVRVRYTPSLPDSVVRKEAVRMAVRELQAKAEKEYQEELQREKENQEQAAKKKGPAGKGKPSPKGKPKGGAPLMGETVPSGPAPVKAPPPESIDTKSDAYAQAQASLLRTFKSEFNSYVIPCYVASGKTGNPGELPYSIHNTLYLEVHCPTVKPPLVVISDNGRTTVDFGDVSIGQTVIKTATIQNIFEDNINVTASLLDPVGPFVLLNALRELEPEESLTVIFSFTPGTGRVYQEVQELRTGISTLYLNLVGQGVSPKVSLSLDTDHLDMGAVLENEYVEKTFKIKNTSTLAIDFSIKMDSNSLLRHALTQGIPQFVRRDQTQKVKVGVQNFNGQRVFDCVPCEGTIAPGSSTEIMMTYAPDHASVNYFDTVRIQLFGMEEQHSFQVLGQCFPHIMYVAVGDELMPDVESLTVLPGTEEEEEVKSSAIPVLLTFNSVSSEEGFSAASRELLVGCVRTMAVSQKKPGKQNGEFSFENTKDIEAKGFTLDPPKGQVEAGSKRPVQFTWNPPAGHDPNRPMEASILLTVKGDATDQYKVMLRAFVVSE</sequence>
<dbReference type="PANTHER" id="PTHR22538:SF0">
    <property type="entry name" value="CILIA- AND FLAGELLA-ASSOCIATED PROTEIN 74"/>
    <property type="match status" value="1"/>
</dbReference>
<dbReference type="STRING" id="7574.A0A1S3JI75"/>
<feature type="region of interest" description="Disordered" evidence="1">
    <location>
        <begin position="381"/>
        <end position="468"/>
    </location>
</feature>